<dbReference type="PANTHER" id="PTHR11669">
    <property type="entry name" value="REPLICATION FACTOR C / DNA POLYMERASE III GAMMA-TAU SUBUNIT"/>
    <property type="match status" value="1"/>
</dbReference>
<keyword evidence="5 8" id="KW-0067">ATP-binding</keyword>
<keyword evidence="3 8" id="KW-0547">Nucleotide-binding</keyword>
<dbReference type="NCBIfam" id="TIGR02397">
    <property type="entry name" value="dnaX_nterm"/>
    <property type="match status" value="1"/>
</dbReference>
<dbReference type="GO" id="GO:0046872">
    <property type="term" value="F:metal ion binding"/>
    <property type="evidence" value="ECO:0007669"/>
    <property type="project" value="UniProtKB-KW"/>
</dbReference>
<keyword evidence="8" id="KW-0235">DNA replication</keyword>
<dbReference type="Proteomes" id="UP000672038">
    <property type="component" value="Chromosome"/>
</dbReference>
<dbReference type="AlphaFoldDB" id="A0A975IM53"/>
<evidence type="ECO:0000256" key="7">
    <source>
        <dbReference type="ARBA" id="ARBA00049244"/>
    </source>
</evidence>
<dbReference type="CDD" id="cd00009">
    <property type="entry name" value="AAA"/>
    <property type="match status" value="1"/>
</dbReference>
<dbReference type="SMART" id="SM00382">
    <property type="entry name" value="AAA"/>
    <property type="match status" value="1"/>
</dbReference>
<dbReference type="EC" id="2.7.7.7" evidence="8"/>
<comment type="similarity">
    <text evidence="1 8">Belongs to the DnaX/STICHEL family.</text>
</comment>
<evidence type="ECO:0000256" key="8">
    <source>
        <dbReference type="RuleBase" id="RU364063"/>
    </source>
</evidence>
<dbReference type="Pfam" id="PF13177">
    <property type="entry name" value="DNA_pol3_delta2"/>
    <property type="match status" value="1"/>
</dbReference>
<keyword evidence="8" id="KW-0548">Nucleotidyltransferase</keyword>
<keyword evidence="6 8" id="KW-0239">DNA-directed DNA polymerase</keyword>
<evidence type="ECO:0000256" key="6">
    <source>
        <dbReference type="ARBA" id="ARBA00022932"/>
    </source>
</evidence>
<accession>A0A975IM53</accession>
<dbReference type="EMBL" id="CP054393">
    <property type="protein sequence ID" value="QTX03095.1"/>
    <property type="molecule type" value="Genomic_DNA"/>
</dbReference>
<dbReference type="InterPro" id="IPR050238">
    <property type="entry name" value="DNA_Rep/Repair_Clamp_Loader"/>
</dbReference>
<gene>
    <name evidence="8 10" type="primary">dnaX</name>
    <name evidence="10" type="ORF">LFWB_5290</name>
</gene>
<dbReference type="PANTHER" id="PTHR11669:SF0">
    <property type="entry name" value="PROTEIN STICHEL-LIKE 2"/>
    <property type="match status" value="1"/>
</dbReference>
<dbReference type="Gene3D" id="3.40.50.300">
    <property type="entry name" value="P-loop containing nucleotide triphosphate hydrolases"/>
    <property type="match status" value="1"/>
</dbReference>
<dbReference type="InterPro" id="IPR027417">
    <property type="entry name" value="P-loop_NTPase"/>
</dbReference>
<evidence type="ECO:0000256" key="1">
    <source>
        <dbReference type="ARBA" id="ARBA00006360"/>
    </source>
</evidence>
<dbReference type="Pfam" id="PF22608">
    <property type="entry name" value="DNAX_ATPase_lid"/>
    <property type="match status" value="1"/>
</dbReference>
<keyword evidence="4" id="KW-0862">Zinc</keyword>
<comment type="function">
    <text evidence="8">DNA polymerase III is a complex, multichain enzyme responsible for most of the replicative synthesis in bacteria. This DNA polymerase also exhibits 3' to 5' exonuclease activity.</text>
</comment>
<evidence type="ECO:0000256" key="5">
    <source>
        <dbReference type="ARBA" id="ARBA00022840"/>
    </source>
</evidence>
<dbReference type="InterPro" id="IPR003593">
    <property type="entry name" value="AAA+_ATPase"/>
</dbReference>
<name>A0A975IM53_LOWBP</name>
<dbReference type="InterPro" id="IPR012763">
    <property type="entry name" value="DNA_pol_III_sug/sutau_N"/>
</dbReference>
<evidence type="ECO:0000256" key="3">
    <source>
        <dbReference type="ARBA" id="ARBA00022741"/>
    </source>
</evidence>
<dbReference type="GO" id="GO:0003887">
    <property type="term" value="F:DNA-directed DNA polymerase activity"/>
    <property type="evidence" value="ECO:0007669"/>
    <property type="project" value="UniProtKB-KW"/>
</dbReference>
<reference evidence="10" key="1">
    <citation type="submission" date="2020-06" db="EMBL/GenBank/DDBJ databases">
        <title>Complete genome sequence of Candidatus Phytoplasma luffae NCHU2019.</title>
        <authorList>
            <person name="Cho S.-T."/>
            <person name="Tan C.-M."/>
            <person name="Li J.-R."/>
            <person name="Chien Y.-Y."/>
            <person name="Chiu Y.-C."/>
            <person name="Yang J.-Y."/>
            <person name="Kuo C.-H."/>
        </authorList>
    </citation>
    <scope>NUCLEOTIDE SEQUENCE</scope>
    <source>
        <strain evidence="10">NCHU2019</strain>
    </source>
</reference>
<dbReference type="RefSeq" id="WP_210954565.1">
    <property type="nucleotide sequence ID" value="NZ_CP054393.1"/>
</dbReference>
<evidence type="ECO:0000259" key="9">
    <source>
        <dbReference type="SMART" id="SM00382"/>
    </source>
</evidence>
<proteinExistence type="inferred from homology"/>
<dbReference type="GO" id="GO:0006261">
    <property type="term" value="P:DNA-templated DNA replication"/>
    <property type="evidence" value="ECO:0007669"/>
    <property type="project" value="TreeGrafter"/>
</dbReference>
<dbReference type="InterPro" id="IPR045085">
    <property type="entry name" value="HLD_clamp_pol_III_gamma_tau"/>
</dbReference>
<protein>
    <recommendedName>
        <fullName evidence="8">DNA polymerase III subunit gamma/tau</fullName>
        <ecNumber evidence="8">2.7.7.7</ecNumber>
    </recommendedName>
</protein>
<dbReference type="CDD" id="cd18137">
    <property type="entry name" value="HLD_clamp_pol_III_gamma_tau"/>
    <property type="match status" value="1"/>
</dbReference>
<dbReference type="GO" id="GO:0005524">
    <property type="term" value="F:ATP binding"/>
    <property type="evidence" value="ECO:0007669"/>
    <property type="project" value="UniProtKB-KW"/>
</dbReference>
<dbReference type="GO" id="GO:0009360">
    <property type="term" value="C:DNA polymerase III complex"/>
    <property type="evidence" value="ECO:0007669"/>
    <property type="project" value="InterPro"/>
</dbReference>
<dbReference type="KEGG" id="pluf:LFWB_5290"/>
<evidence type="ECO:0000313" key="10">
    <source>
        <dbReference type="EMBL" id="QTX03095.1"/>
    </source>
</evidence>
<feature type="domain" description="AAA+ ATPase" evidence="9">
    <location>
        <begin position="37"/>
        <end position="183"/>
    </location>
</feature>
<organism evidence="10 11">
    <name type="scientific">Loofah witches'-broom phytoplasma</name>
    <dbReference type="NCBI Taxonomy" id="35773"/>
    <lineage>
        <taxon>Bacteria</taxon>
        <taxon>Bacillati</taxon>
        <taxon>Mycoplasmatota</taxon>
        <taxon>Mollicutes</taxon>
        <taxon>Acholeplasmatales</taxon>
        <taxon>Acholeplasmataceae</taxon>
        <taxon>Candidatus Phytoplasma</taxon>
        <taxon>16SrVIII (Loofah witches'-broom group)</taxon>
    </lineage>
</organism>
<keyword evidence="8" id="KW-0808">Transferase</keyword>
<comment type="subunit">
    <text evidence="8">DNA polymerase III contains a core (composed of alpha, epsilon and theta chains) that associates with a tau subunit. This core dimerizes to form the POLIII' complex. PolIII' associates with the gamma complex (composed of gamma, delta, delta', psi and chi chains) and with the beta chain to form the complete DNA polymerase III complex.</text>
</comment>
<sequence>MTYITLYRKYRPKQFKDVVGQKVIIKTLINAIKYQKLHHCYLFSGDKGVGKTTLAQIFSKAINCSRFDENGDCCQRQESDCCSICYNIEQKKTLDIIEIDGASYSGVDEIRELKEKLVYKPNLLKYKIYIIDEIHVLSPNAFNSLLKVLEDPPSDVIFIFITSEFHKIPKNFFSRTQYFYLSNISEEDIRKKLKYISEEENIVISDKSLQKIAFYANGSLREPLNLLDQVNSYSNGQVNEEDINEILKIIPEDKIKELFKFLFQKDVSKFISFLEGILFFELNFTIFLNDVIYFLQKKMIKNSKKDIQCFDAWDKLNIPQKENVFEKLFELIEKVKFSKDKRKTLIIGFIFIYETLNKECSNIIINNDVFNKKNNKEFNENLKKDSFDIKHNDNTFNKKNNKEFDIKTNHLYNKTVENKKKLTFREDFLNNILNVLIFSNNSKKEFIQKGWPTLKKYRINELEKTARLLYNSKLLLVNDNKEVLFSCRDDIDYRRFLDDNVRKEIKQILNTKKKIINEYFVVLEDDWKEFIEPIFLKFLETKNEKDLDFSNFEIDFYETNSVLNIKRNKPYVVKLAIDLFGKKKVKVV</sequence>
<evidence type="ECO:0000256" key="4">
    <source>
        <dbReference type="ARBA" id="ARBA00022833"/>
    </source>
</evidence>
<evidence type="ECO:0000313" key="11">
    <source>
        <dbReference type="Proteomes" id="UP000672038"/>
    </source>
</evidence>
<keyword evidence="11" id="KW-1185">Reference proteome</keyword>
<dbReference type="SUPFAM" id="SSF52540">
    <property type="entry name" value="P-loop containing nucleoside triphosphate hydrolases"/>
    <property type="match status" value="1"/>
</dbReference>
<keyword evidence="2" id="KW-0479">Metal-binding</keyword>
<comment type="catalytic activity">
    <reaction evidence="7 8">
        <text>DNA(n) + a 2'-deoxyribonucleoside 5'-triphosphate = DNA(n+1) + diphosphate</text>
        <dbReference type="Rhea" id="RHEA:22508"/>
        <dbReference type="Rhea" id="RHEA-COMP:17339"/>
        <dbReference type="Rhea" id="RHEA-COMP:17340"/>
        <dbReference type="ChEBI" id="CHEBI:33019"/>
        <dbReference type="ChEBI" id="CHEBI:61560"/>
        <dbReference type="ChEBI" id="CHEBI:173112"/>
        <dbReference type="EC" id="2.7.7.7"/>
    </reaction>
</comment>
<dbReference type="Gene3D" id="1.10.8.60">
    <property type="match status" value="1"/>
</dbReference>
<evidence type="ECO:0000256" key="2">
    <source>
        <dbReference type="ARBA" id="ARBA00022723"/>
    </source>
</evidence>